<proteinExistence type="predicted"/>
<dbReference type="PROSITE" id="PS51257">
    <property type="entry name" value="PROKAR_LIPOPROTEIN"/>
    <property type="match status" value="1"/>
</dbReference>
<accession>A0ABU1W1Z7</accession>
<evidence type="ECO:0000313" key="1">
    <source>
        <dbReference type="EMBL" id="MDR7121810.1"/>
    </source>
</evidence>
<dbReference type="InterPro" id="IPR010780">
    <property type="entry name" value="DUF1375"/>
</dbReference>
<dbReference type="Pfam" id="PF07119">
    <property type="entry name" value="DUF1375"/>
    <property type="match status" value="1"/>
</dbReference>
<dbReference type="EMBL" id="JAVDWR010000009">
    <property type="protein sequence ID" value="MDR7121810.1"/>
    <property type="molecule type" value="Genomic_DNA"/>
</dbReference>
<evidence type="ECO:0000313" key="2">
    <source>
        <dbReference type="Proteomes" id="UP001257909"/>
    </source>
</evidence>
<dbReference type="Proteomes" id="UP001257909">
    <property type="component" value="Unassembled WGS sequence"/>
</dbReference>
<comment type="caution">
    <text evidence="1">The sequence shown here is derived from an EMBL/GenBank/DDBJ whole genome shotgun (WGS) entry which is preliminary data.</text>
</comment>
<protein>
    <submittedName>
        <fullName evidence="1">Uncharacterized protein YceK</fullName>
    </submittedName>
</protein>
<organism evidence="1 2">
    <name type="scientific">Rheinheimera soli</name>
    <dbReference type="NCBI Taxonomy" id="443616"/>
    <lineage>
        <taxon>Bacteria</taxon>
        <taxon>Pseudomonadati</taxon>
        <taxon>Pseudomonadota</taxon>
        <taxon>Gammaproteobacteria</taxon>
        <taxon>Chromatiales</taxon>
        <taxon>Chromatiaceae</taxon>
        <taxon>Rheinheimera</taxon>
    </lineage>
</organism>
<sequence length="111" mass="12217">MRVPIKTVSLLTLLAVLTGCGTMQTLEPEKGKVAISFNNKKSYCQSIPRIYSGTAHNFCQLYGEPNKNGYSTPMYFSFWAADTVLCAVTDTLALPYTVTRQIQEGSLKVAN</sequence>
<name>A0ABU1W1Z7_9GAMM</name>
<reference evidence="1 2" key="1">
    <citation type="submission" date="2023-07" db="EMBL/GenBank/DDBJ databases">
        <title>Sorghum-associated microbial communities from plants grown in Nebraska, USA.</title>
        <authorList>
            <person name="Schachtman D."/>
        </authorList>
    </citation>
    <scope>NUCLEOTIDE SEQUENCE [LARGE SCALE GENOMIC DNA]</scope>
    <source>
        <strain evidence="1 2">4138</strain>
    </source>
</reference>
<dbReference type="RefSeq" id="WP_405047888.1">
    <property type="nucleotide sequence ID" value="NZ_JAVDWR010000009.1"/>
</dbReference>
<gene>
    <name evidence="1" type="ORF">J2W69_002767</name>
</gene>
<keyword evidence="2" id="KW-1185">Reference proteome</keyword>